<keyword evidence="1" id="KW-0732">Signal</keyword>
<dbReference type="AlphaFoldDB" id="A0A7K1XWA9"/>
<reference evidence="3 4" key="1">
    <citation type="submission" date="2019-11" db="EMBL/GenBank/DDBJ databases">
        <title>Pedobacter sp. HMF7056 Genome sequencing and assembly.</title>
        <authorList>
            <person name="Kang H."/>
            <person name="Kim H."/>
            <person name="Joh K."/>
        </authorList>
    </citation>
    <scope>NUCLEOTIDE SEQUENCE [LARGE SCALE GENOMIC DNA]</scope>
    <source>
        <strain evidence="3 4">HMF7056</strain>
    </source>
</reference>
<proteinExistence type="predicted"/>
<comment type="caution">
    <text evidence="3">The sequence shown here is derived from an EMBL/GenBank/DDBJ whole genome shotgun (WGS) entry which is preliminary data.</text>
</comment>
<organism evidence="3 4">
    <name type="scientific">Hufsiella ginkgonis</name>
    <dbReference type="NCBI Taxonomy" id="2695274"/>
    <lineage>
        <taxon>Bacteria</taxon>
        <taxon>Pseudomonadati</taxon>
        <taxon>Bacteroidota</taxon>
        <taxon>Sphingobacteriia</taxon>
        <taxon>Sphingobacteriales</taxon>
        <taxon>Sphingobacteriaceae</taxon>
        <taxon>Hufsiella</taxon>
    </lineage>
</organism>
<dbReference type="Gene3D" id="2.40.128.90">
    <property type="entry name" value="OMPT-like"/>
    <property type="match status" value="1"/>
</dbReference>
<feature type="domain" description="Protochlamydia outer membrane protein" evidence="2">
    <location>
        <begin position="43"/>
        <end position="290"/>
    </location>
</feature>
<feature type="chain" id="PRO_5029555400" evidence="1">
    <location>
        <begin position="26"/>
        <end position="305"/>
    </location>
</feature>
<dbReference type="Proteomes" id="UP000451233">
    <property type="component" value="Unassembled WGS sequence"/>
</dbReference>
<dbReference type="GO" id="GO:0004190">
    <property type="term" value="F:aspartic-type endopeptidase activity"/>
    <property type="evidence" value="ECO:0007669"/>
    <property type="project" value="InterPro"/>
</dbReference>
<dbReference type="InterPro" id="IPR035163">
    <property type="entry name" value="Pom"/>
</dbReference>
<dbReference type="InterPro" id="IPR053724">
    <property type="entry name" value="OMP_A26_sf"/>
</dbReference>
<dbReference type="RefSeq" id="WP_160905745.1">
    <property type="nucleotide sequence ID" value="NZ_WVHS01000001.1"/>
</dbReference>
<feature type="signal peptide" evidence="1">
    <location>
        <begin position="1"/>
        <end position="25"/>
    </location>
</feature>
<dbReference type="Pfam" id="PF17251">
    <property type="entry name" value="Pom"/>
    <property type="match status" value="1"/>
</dbReference>
<protein>
    <submittedName>
        <fullName evidence="3">Outer membrane beta-barrel protein</fullName>
    </submittedName>
</protein>
<evidence type="ECO:0000313" key="3">
    <source>
        <dbReference type="EMBL" id="MXV14796.1"/>
    </source>
</evidence>
<dbReference type="InterPro" id="IPR020080">
    <property type="entry name" value="OM_adhesin/peptidase_omptin"/>
</dbReference>
<gene>
    <name evidence="3" type="ORF">GS398_05765</name>
</gene>
<accession>A0A7K1XWA9</accession>
<evidence type="ECO:0000256" key="1">
    <source>
        <dbReference type="SAM" id="SignalP"/>
    </source>
</evidence>
<dbReference type="SUPFAM" id="SSF69917">
    <property type="entry name" value="OMPT-like"/>
    <property type="match status" value="1"/>
</dbReference>
<evidence type="ECO:0000259" key="2">
    <source>
        <dbReference type="Pfam" id="PF17251"/>
    </source>
</evidence>
<keyword evidence="4" id="KW-1185">Reference proteome</keyword>
<dbReference type="EMBL" id="WVHS01000001">
    <property type="protein sequence ID" value="MXV14796.1"/>
    <property type="molecule type" value="Genomic_DNA"/>
</dbReference>
<sequence length="305" mass="33475">MMLMYHRDFLAFVCTIVLLSTTARAQESGSKNERLSIQTHAFYKQEDLRWSIAGNLQGQNPNIYSELAWKKVSGPGIGTSVAFGIWGRIMLTASYDRSTVSSGKVNDTDYQQDNRTMPSYQATLETKGNTSYLAAGAGYRFFTGKKIRLSGFAGFEDTRQSLIILSNEITTGDADLNSTYRTSWAGPYAGLKIETGRPSTARLQLDINYCQASFSAKADWKRIDAFAHPVSFKHEAKGYVLKSKVIASKAVNKTLSVFAEAMAFYSVTAAGTDELFLADGGSLYTRLNEVKGKGGWIGLGVRVGF</sequence>
<evidence type="ECO:0000313" key="4">
    <source>
        <dbReference type="Proteomes" id="UP000451233"/>
    </source>
</evidence>
<name>A0A7K1XWA9_9SPHI</name>